<organism evidence="3 4">
    <name type="scientific">Pauljensenia hongkongensis</name>
    <dbReference type="NCBI Taxonomy" id="178339"/>
    <lineage>
        <taxon>Bacteria</taxon>
        <taxon>Bacillati</taxon>
        <taxon>Actinomycetota</taxon>
        <taxon>Actinomycetes</taxon>
        <taxon>Actinomycetales</taxon>
        <taxon>Actinomycetaceae</taxon>
        <taxon>Pauljensenia</taxon>
    </lineage>
</organism>
<protein>
    <submittedName>
        <fullName evidence="3">Alpha/beta hydrolase</fullName>
    </submittedName>
</protein>
<reference evidence="3 4" key="1">
    <citation type="submission" date="2016-09" db="EMBL/GenBank/DDBJ databases">
        <title>Complete genome sequence of Actinomyces hongkongensis HKU8.</title>
        <authorList>
            <person name="Gao Y.-X."/>
            <person name="Zhou Y.-Y."/>
            <person name="Xie Y."/>
            <person name="Wang M."/>
            <person name="Wang S.-J."/>
            <person name="Shen S.-G."/>
        </authorList>
    </citation>
    <scope>NUCLEOTIDE SEQUENCE [LARGE SCALE GENOMIC DNA]</scope>
    <source>
        <strain evidence="3 4">HKU8</strain>
    </source>
</reference>
<dbReference type="InterPro" id="IPR022742">
    <property type="entry name" value="Hydrolase_4"/>
</dbReference>
<dbReference type="InterPro" id="IPR029058">
    <property type="entry name" value="AB_hydrolase_fold"/>
</dbReference>
<evidence type="ECO:0000256" key="1">
    <source>
        <dbReference type="SAM" id="MobiDB-lite"/>
    </source>
</evidence>
<gene>
    <name evidence="3" type="ORF">BH719_08235</name>
</gene>
<dbReference type="PANTHER" id="PTHR11614">
    <property type="entry name" value="PHOSPHOLIPASE-RELATED"/>
    <property type="match status" value="1"/>
</dbReference>
<dbReference type="KEGG" id="phon:BH719_08235"/>
<dbReference type="RefSeq" id="WP_009744375.1">
    <property type="nucleotide sequence ID" value="NZ_CP017298.1"/>
</dbReference>
<evidence type="ECO:0000313" key="4">
    <source>
        <dbReference type="Proteomes" id="UP000095214"/>
    </source>
</evidence>
<sequence length="374" mass="40979">MSEYDVLAPWGADGPAPVGRWRQDLLGPAYQSRTIELLPDEEGDNVATLVRYRPRKDPGALPGSLGFPRFVALYVHGRNDYFFQTELAQNTAASGAAFYALDLRKYGRSLRPWQSIGFTDDLTTYDEEIGEALDIIREDHRSAPLVLVGHSTGGLIATLWAHRHPGAVHALVLNSAWLEMQSLASLRSAMQPFIGQIAQRSPMWEVPTGGSDFYGRSLAGGWAASGFELPEELRGRPGDGEDDQGADSAPAPSDPAVSGWDYAREWKRPESYPVPAAWLDAIMAGHDAVEKEVRLECPVLSMMSTSSYTGEAWSPRVFSSDVVLDADVIALRSMSLSDLVTIARLPGKHDIFLSDPAVRARAYSIMRGWLEAFA</sequence>
<feature type="region of interest" description="Disordered" evidence="1">
    <location>
        <begin position="230"/>
        <end position="259"/>
    </location>
</feature>
<dbReference type="Gene3D" id="3.40.50.1820">
    <property type="entry name" value="alpha/beta hydrolase"/>
    <property type="match status" value="1"/>
</dbReference>
<evidence type="ECO:0000259" key="2">
    <source>
        <dbReference type="Pfam" id="PF12146"/>
    </source>
</evidence>
<dbReference type="Pfam" id="PF12146">
    <property type="entry name" value="Hydrolase_4"/>
    <property type="match status" value="1"/>
</dbReference>
<dbReference type="OrthoDB" id="9801217at2"/>
<accession>A0A1D8B3W0</accession>
<feature type="compositionally biased region" description="Low complexity" evidence="1">
    <location>
        <begin position="246"/>
        <end position="256"/>
    </location>
</feature>
<dbReference type="Proteomes" id="UP000095214">
    <property type="component" value="Chromosome"/>
</dbReference>
<dbReference type="GO" id="GO:0016787">
    <property type="term" value="F:hydrolase activity"/>
    <property type="evidence" value="ECO:0007669"/>
    <property type="project" value="UniProtKB-KW"/>
</dbReference>
<name>A0A1D8B3W0_9ACTO</name>
<dbReference type="SUPFAM" id="SSF53474">
    <property type="entry name" value="alpha/beta-Hydrolases"/>
    <property type="match status" value="1"/>
</dbReference>
<dbReference type="AlphaFoldDB" id="A0A1D8B3W0"/>
<keyword evidence="4" id="KW-1185">Reference proteome</keyword>
<keyword evidence="3" id="KW-0378">Hydrolase</keyword>
<proteinExistence type="predicted"/>
<evidence type="ECO:0000313" key="3">
    <source>
        <dbReference type="EMBL" id="AOS47827.1"/>
    </source>
</evidence>
<dbReference type="STRING" id="178339.BH719_08235"/>
<feature type="domain" description="Serine aminopeptidase S33" evidence="2">
    <location>
        <begin position="70"/>
        <end position="203"/>
    </location>
</feature>
<dbReference type="EMBL" id="CP017298">
    <property type="protein sequence ID" value="AOS47827.1"/>
    <property type="molecule type" value="Genomic_DNA"/>
</dbReference>
<dbReference type="InterPro" id="IPR051044">
    <property type="entry name" value="MAG_DAG_Lipase"/>
</dbReference>